<accession>A0ABP3SVV0</accession>
<keyword evidence="3" id="KW-0238">DNA-binding</keyword>
<dbReference type="InterPro" id="IPR005119">
    <property type="entry name" value="LysR_subst-bd"/>
</dbReference>
<dbReference type="Pfam" id="PF03466">
    <property type="entry name" value="LysR_substrate"/>
    <property type="match status" value="1"/>
</dbReference>
<keyword evidence="2" id="KW-0805">Transcription regulation</keyword>
<evidence type="ECO:0000259" key="5">
    <source>
        <dbReference type="PROSITE" id="PS50931"/>
    </source>
</evidence>
<dbReference type="PANTHER" id="PTHR30537:SF1">
    <property type="entry name" value="HTH-TYPE TRANSCRIPTIONAL REGULATOR PGRR"/>
    <property type="match status" value="1"/>
</dbReference>
<dbReference type="RefSeq" id="WP_208404118.1">
    <property type="nucleotide sequence ID" value="NZ_BAAAES010000001.1"/>
</dbReference>
<dbReference type="PANTHER" id="PTHR30537">
    <property type="entry name" value="HTH-TYPE TRANSCRIPTIONAL REGULATOR"/>
    <property type="match status" value="1"/>
</dbReference>
<comment type="similarity">
    <text evidence="1">Belongs to the LysR transcriptional regulatory family.</text>
</comment>
<gene>
    <name evidence="6" type="ORF">GCM10009102_01630</name>
</gene>
<dbReference type="EMBL" id="BAAAES010000001">
    <property type="protein sequence ID" value="GAA0657261.1"/>
    <property type="molecule type" value="Genomic_DNA"/>
</dbReference>
<evidence type="ECO:0000256" key="3">
    <source>
        <dbReference type="ARBA" id="ARBA00023125"/>
    </source>
</evidence>
<evidence type="ECO:0000256" key="4">
    <source>
        <dbReference type="ARBA" id="ARBA00023163"/>
    </source>
</evidence>
<dbReference type="PROSITE" id="PS50931">
    <property type="entry name" value="HTH_LYSR"/>
    <property type="match status" value="1"/>
</dbReference>
<feature type="domain" description="HTH lysR-type" evidence="5">
    <location>
        <begin position="9"/>
        <end position="65"/>
    </location>
</feature>
<evidence type="ECO:0000256" key="1">
    <source>
        <dbReference type="ARBA" id="ARBA00009437"/>
    </source>
</evidence>
<keyword evidence="4" id="KW-0804">Transcription</keyword>
<dbReference type="Pfam" id="PF00126">
    <property type="entry name" value="HTH_1"/>
    <property type="match status" value="1"/>
</dbReference>
<name>A0ABP3SVV0_9SPHN</name>
<proteinExistence type="inferred from homology"/>
<evidence type="ECO:0000313" key="7">
    <source>
        <dbReference type="Proteomes" id="UP001500238"/>
    </source>
</evidence>
<organism evidence="6 7">
    <name type="scientific">Sphingomonas insulae</name>
    <dbReference type="NCBI Taxonomy" id="424800"/>
    <lineage>
        <taxon>Bacteria</taxon>
        <taxon>Pseudomonadati</taxon>
        <taxon>Pseudomonadota</taxon>
        <taxon>Alphaproteobacteria</taxon>
        <taxon>Sphingomonadales</taxon>
        <taxon>Sphingomonadaceae</taxon>
        <taxon>Sphingomonas</taxon>
    </lineage>
</organism>
<reference evidence="7" key="1">
    <citation type="journal article" date="2019" name="Int. J. Syst. Evol. Microbiol.">
        <title>The Global Catalogue of Microorganisms (GCM) 10K type strain sequencing project: providing services to taxonomists for standard genome sequencing and annotation.</title>
        <authorList>
            <consortium name="The Broad Institute Genomics Platform"/>
            <consortium name="The Broad Institute Genome Sequencing Center for Infectious Disease"/>
            <person name="Wu L."/>
            <person name="Ma J."/>
        </authorList>
    </citation>
    <scope>NUCLEOTIDE SEQUENCE [LARGE SCALE GENOMIC DNA]</scope>
    <source>
        <strain evidence="7">JCM 14603</strain>
    </source>
</reference>
<evidence type="ECO:0000256" key="2">
    <source>
        <dbReference type="ARBA" id="ARBA00023015"/>
    </source>
</evidence>
<protein>
    <submittedName>
        <fullName evidence="6">LysR family transcriptional regulator</fullName>
    </submittedName>
</protein>
<keyword evidence="7" id="KW-1185">Reference proteome</keyword>
<dbReference type="Gene3D" id="3.40.190.290">
    <property type="match status" value="1"/>
</dbReference>
<dbReference type="InterPro" id="IPR000847">
    <property type="entry name" value="LysR_HTH_N"/>
</dbReference>
<dbReference type="InterPro" id="IPR036390">
    <property type="entry name" value="WH_DNA-bd_sf"/>
</dbReference>
<sequence length="304" mass="32934">MPVPSNRSDLGDFACFLAIARHLNFRRAGLELGVTTSAISHALKGLEARLGVRLVNRTNRSVTLSAAGEQLRAAIDGPFAAIGQAVDDLNRFRERPGGRIRLNVVADAAALLLAPVMGAFATRYPEIEVDIVASNRMVDITGEGFDAGIRHGGTVPEDMIAQRLSADLRWIVAGAPQYLERHGTPEHPDDLRHHRCLGVRLGDDSVYRWEFTGPDGDRDIAVPGHITADDSRTMMAMAIAGAGLTYGTQAAMAREVAAGLLRPVLSDWAVTGPGYHIYYSSRRQVPTGIRLLVDLIRELRPMGL</sequence>
<dbReference type="Proteomes" id="UP001500238">
    <property type="component" value="Unassembled WGS sequence"/>
</dbReference>
<evidence type="ECO:0000313" key="6">
    <source>
        <dbReference type="EMBL" id="GAA0657261.1"/>
    </source>
</evidence>
<dbReference type="InterPro" id="IPR058163">
    <property type="entry name" value="LysR-type_TF_proteobact-type"/>
</dbReference>
<dbReference type="SUPFAM" id="SSF53850">
    <property type="entry name" value="Periplasmic binding protein-like II"/>
    <property type="match status" value="1"/>
</dbReference>
<comment type="caution">
    <text evidence="6">The sequence shown here is derived from an EMBL/GenBank/DDBJ whole genome shotgun (WGS) entry which is preliminary data.</text>
</comment>
<dbReference type="SUPFAM" id="SSF46785">
    <property type="entry name" value="Winged helix' DNA-binding domain"/>
    <property type="match status" value="1"/>
</dbReference>
<dbReference type="InterPro" id="IPR036388">
    <property type="entry name" value="WH-like_DNA-bd_sf"/>
</dbReference>
<dbReference type="Gene3D" id="1.10.10.10">
    <property type="entry name" value="Winged helix-like DNA-binding domain superfamily/Winged helix DNA-binding domain"/>
    <property type="match status" value="1"/>
</dbReference>